<feature type="compositionally biased region" description="Pro residues" evidence="3">
    <location>
        <begin position="21"/>
        <end position="44"/>
    </location>
</feature>
<reference evidence="4 5" key="1">
    <citation type="submission" date="2024-02" db="EMBL/GenBank/DDBJ databases">
        <title>High-quality chromosome-scale genome assembly of Pensacola bahiagrass (Paspalum notatum Flugge var. saurae).</title>
        <authorList>
            <person name="Vega J.M."/>
            <person name="Podio M."/>
            <person name="Orjuela J."/>
            <person name="Siena L.A."/>
            <person name="Pessino S.C."/>
            <person name="Combes M.C."/>
            <person name="Mariac C."/>
            <person name="Albertini E."/>
            <person name="Pupilli F."/>
            <person name="Ortiz J.P.A."/>
            <person name="Leblanc O."/>
        </authorList>
    </citation>
    <scope>NUCLEOTIDE SEQUENCE [LARGE SCALE GENOMIC DNA]</scope>
    <source>
        <strain evidence="4">R1</strain>
        <tissue evidence="4">Leaf</tissue>
    </source>
</reference>
<dbReference type="EMBL" id="CP144748">
    <property type="protein sequence ID" value="WVZ70048.1"/>
    <property type="molecule type" value="Genomic_DNA"/>
</dbReference>
<accession>A0AAQ3WQ00</accession>
<keyword evidence="5" id="KW-1185">Reference proteome</keyword>
<name>A0AAQ3WQ00_PASNO</name>
<comment type="similarity">
    <text evidence="1">Belongs to the BLOC1S1 family.</text>
</comment>
<dbReference type="Proteomes" id="UP001341281">
    <property type="component" value="Chromosome 04"/>
</dbReference>
<evidence type="ECO:0000313" key="5">
    <source>
        <dbReference type="Proteomes" id="UP001341281"/>
    </source>
</evidence>
<dbReference type="InterPro" id="IPR009395">
    <property type="entry name" value="BLOC1S1"/>
</dbReference>
<feature type="region of interest" description="Disordered" evidence="3">
    <location>
        <begin position="16"/>
        <end position="57"/>
    </location>
</feature>
<organism evidence="4 5">
    <name type="scientific">Paspalum notatum var. saurae</name>
    <dbReference type="NCBI Taxonomy" id="547442"/>
    <lineage>
        <taxon>Eukaryota</taxon>
        <taxon>Viridiplantae</taxon>
        <taxon>Streptophyta</taxon>
        <taxon>Embryophyta</taxon>
        <taxon>Tracheophyta</taxon>
        <taxon>Spermatophyta</taxon>
        <taxon>Magnoliopsida</taxon>
        <taxon>Liliopsida</taxon>
        <taxon>Poales</taxon>
        <taxon>Poaceae</taxon>
        <taxon>PACMAD clade</taxon>
        <taxon>Panicoideae</taxon>
        <taxon>Andropogonodae</taxon>
        <taxon>Paspaleae</taxon>
        <taxon>Paspalinae</taxon>
        <taxon>Paspalum</taxon>
    </lineage>
</organism>
<evidence type="ECO:0000256" key="1">
    <source>
        <dbReference type="ARBA" id="ARBA00007133"/>
    </source>
</evidence>
<evidence type="ECO:0000313" key="4">
    <source>
        <dbReference type="EMBL" id="WVZ70048.1"/>
    </source>
</evidence>
<proteinExistence type="inferred from homology"/>
<dbReference type="PANTHER" id="PTHR13073">
    <property type="entry name" value="BLOC-1 COMPLEX SUBUNIT 1"/>
    <property type="match status" value="1"/>
</dbReference>
<evidence type="ECO:0000256" key="3">
    <source>
        <dbReference type="SAM" id="MobiDB-lite"/>
    </source>
</evidence>
<dbReference type="GO" id="GO:0031083">
    <property type="term" value="C:BLOC-1 complex"/>
    <property type="evidence" value="ECO:0007669"/>
    <property type="project" value="InterPro"/>
</dbReference>
<protein>
    <recommendedName>
        <fullName evidence="2">Biogenesis of lysosome-related organelles complex 1 subunit 1</fullName>
    </recommendedName>
</protein>
<evidence type="ECO:0000256" key="2">
    <source>
        <dbReference type="ARBA" id="ARBA00019577"/>
    </source>
</evidence>
<gene>
    <name evidence="4" type="ORF">U9M48_018751</name>
</gene>
<dbReference type="AlphaFoldDB" id="A0AAQ3WQ00"/>
<dbReference type="GO" id="GO:0016197">
    <property type="term" value="P:endosomal transport"/>
    <property type="evidence" value="ECO:0007669"/>
    <property type="project" value="TreeGrafter"/>
</dbReference>
<dbReference type="PANTHER" id="PTHR13073:SF0">
    <property type="entry name" value="BIOGENESIS OF LYSOSOME-RELATED ORGANELLES COMPLEX 1 SUBUNIT 1"/>
    <property type="match status" value="1"/>
</dbReference>
<sequence>MSKTQPARLLALAEPFVFSPPDSPSPLSPIFVPPETTPPTPSHPRPASSGSGRIDGAKPVAAVVGGKQDLEEALLRIVHQQSAPAPTNPSARASKPVANIPVDTIDGGVQKLFLNECIELEARALLGTIARYRKQVDLCLPATNEISSALKITSCLSAVSWSRKKAQQWLRFYRWPF</sequence>